<evidence type="ECO:0000313" key="4">
    <source>
        <dbReference type="Proteomes" id="UP000316476"/>
    </source>
</evidence>
<accession>A0A5C6FZD2</accession>
<feature type="repeat" description="WD" evidence="1">
    <location>
        <begin position="154"/>
        <end position="195"/>
    </location>
</feature>
<feature type="signal peptide" evidence="2">
    <location>
        <begin position="1"/>
        <end position="24"/>
    </location>
</feature>
<dbReference type="SUPFAM" id="SSF50978">
    <property type="entry name" value="WD40 repeat-like"/>
    <property type="match status" value="1"/>
</dbReference>
<dbReference type="PROSITE" id="PS50082">
    <property type="entry name" value="WD_REPEATS_2"/>
    <property type="match status" value="2"/>
</dbReference>
<dbReference type="GO" id="GO:0006367">
    <property type="term" value="P:transcription initiation at RNA polymerase II promoter"/>
    <property type="evidence" value="ECO:0007669"/>
    <property type="project" value="TreeGrafter"/>
</dbReference>
<dbReference type="InterPro" id="IPR036322">
    <property type="entry name" value="WD40_repeat_dom_sf"/>
</dbReference>
<feature type="chain" id="PRO_5023045491" evidence="2">
    <location>
        <begin position="25"/>
        <end position="319"/>
    </location>
</feature>
<proteinExistence type="predicted"/>
<evidence type="ECO:0000256" key="1">
    <source>
        <dbReference type="PROSITE-ProRule" id="PRU00221"/>
    </source>
</evidence>
<sequence length="319" mass="34893" precursor="true">MNAWRTLILVASLSGSMLSMTGTAADNPPITDVAFSPDGRFLVCVGQMGIVSRRWPDLETVAEIQVPLDNLHCVAFSPNGDHLAVGGGNPADFGAVVTLRWSDGLLEETFVHQYRQFDDSVVDVQWTSNHSWLAASIDRTVRHVDLNQSDVTVMHGHSRAVTAVEAFAQSQWILSGGDDQRLRLWDSTDFRTVRTLKQHTGPIVDIAAARSNDGLPVVATASEDRTVRLWQPTIGRLIRFCRLPQPPLKIAWSPDSQTILAACRDGNVRWIDVASVQVVHTRQAIDGWAYALAVHPSESSFVVAGSGGQIQPLPLNHPN</sequence>
<keyword evidence="1" id="KW-0853">WD repeat</keyword>
<dbReference type="InterPro" id="IPR015943">
    <property type="entry name" value="WD40/YVTN_repeat-like_dom_sf"/>
</dbReference>
<evidence type="ECO:0000256" key="2">
    <source>
        <dbReference type="SAM" id="SignalP"/>
    </source>
</evidence>
<evidence type="ECO:0000313" key="3">
    <source>
        <dbReference type="EMBL" id="TWU66728.1"/>
    </source>
</evidence>
<name>A0A5C6FZD2_9PLAN</name>
<feature type="repeat" description="WD" evidence="1">
    <location>
        <begin position="196"/>
        <end position="231"/>
    </location>
</feature>
<dbReference type="Pfam" id="PF00400">
    <property type="entry name" value="WD40"/>
    <property type="match status" value="6"/>
</dbReference>
<keyword evidence="2" id="KW-0732">Signal</keyword>
<comment type="caution">
    <text evidence="3">The sequence shown here is derived from an EMBL/GenBank/DDBJ whole genome shotgun (WGS) entry which is preliminary data.</text>
</comment>
<reference evidence="3 4" key="1">
    <citation type="submission" date="2019-02" db="EMBL/GenBank/DDBJ databases">
        <title>Deep-cultivation of Planctomycetes and their phenomic and genomic characterization uncovers novel biology.</title>
        <authorList>
            <person name="Wiegand S."/>
            <person name="Jogler M."/>
            <person name="Boedeker C."/>
            <person name="Pinto D."/>
            <person name="Vollmers J."/>
            <person name="Rivas-Marin E."/>
            <person name="Kohn T."/>
            <person name="Peeters S.H."/>
            <person name="Heuer A."/>
            <person name="Rast P."/>
            <person name="Oberbeckmann S."/>
            <person name="Bunk B."/>
            <person name="Jeske O."/>
            <person name="Meyerdierks A."/>
            <person name="Storesund J.E."/>
            <person name="Kallscheuer N."/>
            <person name="Luecker S."/>
            <person name="Lage O.M."/>
            <person name="Pohl T."/>
            <person name="Merkel B.J."/>
            <person name="Hornburger P."/>
            <person name="Mueller R.-W."/>
            <person name="Bruemmer F."/>
            <person name="Labrenz M."/>
            <person name="Spormann A.M."/>
            <person name="Op Den Camp H."/>
            <person name="Overmann J."/>
            <person name="Amann R."/>
            <person name="Jetten M.S.M."/>
            <person name="Mascher T."/>
            <person name="Medema M.H."/>
            <person name="Devos D.P."/>
            <person name="Kaster A.-K."/>
            <person name="Ovreas L."/>
            <person name="Rohde M."/>
            <person name="Galperin M.Y."/>
            <person name="Jogler C."/>
        </authorList>
    </citation>
    <scope>NUCLEOTIDE SEQUENCE [LARGE SCALE GENOMIC DNA]</scope>
    <source>
        <strain evidence="3 4">V7</strain>
    </source>
</reference>
<dbReference type="SMART" id="SM00320">
    <property type="entry name" value="WD40"/>
    <property type="match status" value="7"/>
</dbReference>
<dbReference type="Proteomes" id="UP000316476">
    <property type="component" value="Unassembled WGS sequence"/>
</dbReference>
<dbReference type="Gene3D" id="2.130.10.10">
    <property type="entry name" value="YVTN repeat-like/Quinoprotein amine dehydrogenase"/>
    <property type="match status" value="2"/>
</dbReference>
<gene>
    <name evidence="3" type="ORF">V7x_22990</name>
</gene>
<dbReference type="PANTHER" id="PTHR19879">
    <property type="entry name" value="TRANSCRIPTION INITIATION FACTOR TFIID"/>
    <property type="match status" value="1"/>
</dbReference>
<dbReference type="EMBL" id="SJPZ01000001">
    <property type="protein sequence ID" value="TWU66728.1"/>
    <property type="molecule type" value="Genomic_DNA"/>
</dbReference>
<dbReference type="PANTHER" id="PTHR19879:SF1">
    <property type="entry name" value="CANNONBALL-RELATED"/>
    <property type="match status" value="1"/>
</dbReference>
<organism evidence="3 4">
    <name type="scientific">Crateriforma conspicua</name>
    <dbReference type="NCBI Taxonomy" id="2527996"/>
    <lineage>
        <taxon>Bacteria</taxon>
        <taxon>Pseudomonadati</taxon>
        <taxon>Planctomycetota</taxon>
        <taxon>Planctomycetia</taxon>
        <taxon>Planctomycetales</taxon>
        <taxon>Planctomycetaceae</taxon>
        <taxon>Crateriforma</taxon>
    </lineage>
</organism>
<dbReference type="PROSITE" id="PS50294">
    <property type="entry name" value="WD_REPEATS_REGION"/>
    <property type="match status" value="1"/>
</dbReference>
<dbReference type="OrthoDB" id="9805828at2"/>
<dbReference type="RefSeq" id="WP_146413296.1">
    <property type="nucleotide sequence ID" value="NZ_SJPZ01000001.1"/>
</dbReference>
<dbReference type="InterPro" id="IPR001680">
    <property type="entry name" value="WD40_rpt"/>
</dbReference>
<dbReference type="AlphaFoldDB" id="A0A5C6FZD2"/>
<protein>
    <submittedName>
        <fullName evidence="3">WD domain, G-beta repeat</fullName>
    </submittedName>
</protein>